<keyword evidence="3" id="KW-1185">Reference proteome</keyword>
<feature type="transmembrane region" description="Helical" evidence="1">
    <location>
        <begin position="43"/>
        <end position="63"/>
    </location>
</feature>
<feature type="transmembrane region" description="Helical" evidence="1">
    <location>
        <begin position="284"/>
        <end position="306"/>
    </location>
</feature>
<keyword evidence="1" id="KW-0472">Membrane</keyword>
<feature type="transmembrane region" description="Helical" evidence="1">
    <location>
        <begin position="119"/>
        <end position="142"/>
    </location>
</feature>
<dbReference type="AlphaFoldDB" id="A0A8K0X5V6"/>
<feature type="transmembrane region" description="Helical" evidence="1">
    <location>
        <begin position="240"/>
        <end position="264"/>
    </location>
</feature>
<feature type="transmembrane region" description="Helical" evidence="1">
    <location>
        <begin position="207"/>
        <end position="228"/>
    </location>
</feature>
<dbReference type="EMBL" id="JAGPXD010000002">
    <property type="protein sequence ID" value="KAH7368247.1"/>
    <property type="molecule type" value="Genomic_DNA"/>
</dbReference>
<sequence length="334" mass="37553">MADLETPLLQAEPGLPVAHGQLHDHPAFLRACHSPWRWLDQKALCWVRGSILAYLVAVGIMIIDYKVEAKSDFSDWRIIFQYDSITFGLVLSYHALVFEYRILRGMSLPSNMASLRKQFYFTLFYFTTCVFATVNTILYWFVTLPHNDAEDGEPPSPQPSGVSGQAYLYSPMRAMEVELQMTPTVGDFFDASETPFTDLLGEGWFKAFVYINLFAITTGIMLFEIFFLNSIKRPWDVQPVGAHIFGLLFFSGLYIGWASIGKVLTGADAFFWLNEEEAGSREAVVANCLGFVLLSPVVYSLIYGFIAIRETVNKSAIVTRMHRAAAQAAAEHSD</sequence>
<comment type="caution">
    <text evidence="2">The sequence shown here is derived from an EMBL/GenBank/DDBJ whole genome shotgun (WGS) entry which is preliminary data.</text>
</comment>
<evidence type="ECO:0000256" key="1">
    <source>
        <dbReference type="SAM" id="Phobius"/>
    </source>
</evidence>
<reference evidence="2" key="1">
    <citation type="journal article" date="2021" name="Nat. Commun.">
        <title>Genetic determinants of endophytism in the Arabidopsis root mycobiome.</title>
        <authorList>
            <person name="Mesny F."/>
            <person name="Miyauchi S."/>
            <person name="Thiergart T."/>
            <person name="Pickel B."/>
            <person name="Atanasova L."/>
            <person name="Karlsson M."/>
            <person name="Huettel B."/>
            <person name="Barry K.W."/>
            <person name="Haridas S."/>
            <person name="Chen C."/>
            <person name="Bauer D."/>
            <person name="Andreopoulos W."/>
            <person name="Pangilinan J."/>
            <person name="LaButti K."/>
            <person name="Riley R."/>
            <person name="Lipzen A."/>
            <person name="Clum A."/>
            <person name="Drula E."/>
            <person name="Henrissat B."/>
            <person name="Kohler A."/>
            <person name="Grigoriev I.V."/>
            <person name="Martin F.M."/>
            <person name="Hacquard S."/>
        </authorList>
    </citation>
    <scope>NUCLEOTIDE SEQUENCE</scope>
    <source>
        <strain evidence="2">MPI-CAGE-AT-0016</strain>
    </source>
</reference>
<gene>
    <name evidence="2" type="ORF">B0T11DRAFT_295926</name>
</gene>
<organism evidence="2 3">
    <name type="scientific">Plectosphaerella cucumerina</name>
    <dbReference type="NCBI Taxonomy" id="40658"/>
    <lineage>
        <taxon>Eukaryota</taxon>
        <taxon>Fungi</taxon>
        <taxon>Dikarya</taxon>
        <taxon>Ascomycota</taxon>
        <taxon>Pezizomycotina</taxon>
        <taxon>Sordariomycetes</taxon>
        <taxon>Hypocreomycetidae</taxon>
        <taxon>Glomerellales</taxon>
        <taxon>Plectosphaerellaceae</taxon>
        <taxon>Plectosphaerella</taxon>
    </lineage>
</organism>
<name>A0A8K0X5V6_9PEZI</name>
<evidence type="ECO:0000313" key="2">
    <source>
        <dbReference type="EMBL" id="KAH7368247.1"/>
    </source>
</evidence>
<keyword evidence="1" id="KW-0812">Transmembrane</keyword>
<protein>
    <submittedName>
        <fullName evidence="2">Uncharacterized protein</fullName>
    </submittedName>
</protein>
<dbReference type="Proteomes" id="UP000813385">
    <property type="component" value="Unassembled WGS sequence"/>
</dbReference>
<evidence type="ECO:0000313" key="3">
    <source>
        <dbReference type="Proteomes" id="UP000813385"/>
    </source>
</evidence>
<keyword evidence="1" id="KW-1133">Transmembrane helix</keyword>
<proteinExistence type="predicted"/>
<accession>A0A8K0X5V6</accession>
<dbReference type="OrthoDB" id="5293596at2759"/>
<feature type="transmembrane region" description="Helical" evidence="1">
    <location>
        <begin position="78"/>
        <end position="98"/>
    </location>
</feature>